<dbReference type="STRING" id="947013.SAMN04488109_4354"/>
<keyword evidence="1" id="KW-0472">Membrane</keyword>
<keyword evidence="3" id="KW-0255">Endonuclease</keyword>
<keyword evidence="1" id="KW-0812">Transmembrane</keyword>
<dbReference type="Pfam" id="PF03372">
    <property type="entry name" value="Exo_endo_phos"/>
    <property type="match status" value="1"/>
</dbReference>
<proteinExistence type="predicted"/>
<dbReference type="OrthoDB" id="635146at2"/>
<keyword evidence="4" id="KW-1185">Reference proteome</keyword>
<sequence>MSHFNFFTALVLAVLYALARVQPTEENYLWLLPFLIPGVLVVNLLLLLWSLIRRKLSGIYYLVALGIGSPYLASTFPWKGFVHRPSPSAQSFSVLNYNVSLTGFPYVQDWAFYAPPPLAFQLKDWILQQNADVQCYQEFMTFDGDKNFDMLRYFKAKGYHYYFSADIKQPHYPVVGVLIVTRFPILKTGDVAVSENAFNRIAFADVLAGKDTVRIIGVHLQSMGLKQYDPSKAWDLPSAFAKVGLILNQLKTGVQDRRVQIEKLSAFIQRSPHPVICVGDFNDLPYSYSYQALKKNLDNTFEEAGNGFGFTYNGNTLRTLRIDNQFHAHRIQALQFKTLNTVGYTDHFPLLGTYNIIPAQP</sequence>
<dbReference type="Proteomes" id="UP000184212">
    <property type="component" value="Unassembled WGS sequence"/>
</dbReference>
<dbReference type="SUPFAM" id="SSF56219">
    <property type="entry name" value="DNase I-like"/>
    <property type="match status" value="1"/>
</dbReference>
<gene>
    <name evidence="3" type="ORF">SAMN04488109_4354</name>
</gene>
<dbReference type="EMBL" id="FQWQ01000003">
    <property type="protein sequence ID" value="SHH55819.1"/>
    <property type="molecule type" value="Genomic_DNA"/>
</dbReference>
<keyword evidence="3" id="KW-0540">Nuclease</keyword>
<evidence type="ECO:0000256" key="1">
    <source>
        <dbReference type="SAM" id="Phobius"/>
    </source>
</evidence>
<dbReference type="InterPro" id="IPR005135">
    <property type="entry name" value="Endo/exonuclease/phosphatase"/>
</dbReference>
<name>A0A1M5TYJ9_9BACT</name>
<evidence type="ECO:0000313" key="3">
    <source>
        <dbReference type="EMBL" id="SHH55819.1"/>
    </source>
</evidence>
<dbReference type="AlphaFoldDB" id="A0A1M5TYJ9"/>
<dbReference type="GO" id="GO:0004527">
    <property type="term" value="F:exonuclease activity"/>
    <property type="evidence" value="ECO:0007669"/>
    <property type="project" value="UniProtKB-KW"/>
</dbReference>
<protein>
    <submittedName>
        <fullName evidence="3">Uncharacterized conserved protein YafD, endonuclease/exonuclease/phosphatase (EEP) superfamily</fullName>
    </submittedName>
</protein>
<dbReference type="RefSeq" id="WP_073138170.1">
    <property type="nucleotide sequence ID" value="NZ_FQWQ01000003.1"/>
</dbReference>
<keyword evidence="3" id="KW-0269">Exonuclease</keyword>
<feature type="transmembrane region" description="Helical" evidence="1">
    <location>
        <begin position="29"/>
        <end position="52"/>
    </location>
</feature>
<dbReference type="InterPro" id="IPR036691">
    <property type="entry name" value="Endo/exonu/phosph_ase_sf"/>
</dbReference>
<keyword evidence="3" id="KW-0378">Hydrolase</keyword>
<organism evidence="3 4">
    <name type="scientific">Chryseolinea serpens</name>
    <dbReference type="NCBI Taxonomy" id="947013"/>
    <lineage>
        <taxon>Bacteria</taxon>
        <taxon>Pseudomonadati</taxon>
        <taxon>Bacteroidota</taxon>
        <taxon>Cytophagia</taxon>
        <taxon>Cytophagales</taxon>
        <taxon>Fulvivirgaceae</taxon>
        <taxon>Chryseolinea</taxon>
    </lineage>
</organism>
<evidence type="ECO:0000259" key="2">
    <source>
        <dbReference type="Pfam" id="PF03372"/>
    </source>
</evidence>
<dbReference type="GO" id="GO:0004519">
    <property type="term" value="F:endonuclease activity"/>
    <property type="evidence" value="ECO:0007669"/>
    <property type="project" value="UniProtKB-KW"/>
</dbReference>
<dbReference type="CDD" id="cd09084">
    <property type="entry name" value="EEP-2"/>
    <property type="match status" value="1"/>
</dbReference>
<dbReference type="Gene3D" id="3.60.10.10">
    <property type="entry name" value="Endonuclease/exonuclease/phosphatase"/>
    <property type="match status" value="1"/>
</dbReference>
<feature type="transmembrane region" description="Helical" evidence="1">
    <location>
        <begin position="59"/>
        <end position="78"/>
    </location>
</feature>
<keyword evidence="1" id="KW-1133">Transmembrane helix</keyword>
<reference evidence="3 4" key="1">
    <citation type="submission" date="2016-11" db="EMBL/GenBank/DDBJ databases">
        <authorList>
            <person name="Jaros S."/>
            <person name="Januszkiewicz K."/>
            <person name="Wedrychowicz H."/>
        </authorList>
    </citation>
    <scope>NUCLEOTIDE SEQUENCE [LARGE SCALE GENOMIC DNA]</scope>
    <source>
        <strain evidence="3 4">DSM 24574</strain>
    </source>
</reference>
<feature type="domain" description="Endonuclease/exonuclease/phosphatase" evidence="2">
    <location>
        <begin position="121"/>
        <end position="347"/>
    </location>
</feature>
<evidence type="ECO:0000313" key="4">
    <source>
        <dbReference type="Proteomes" id="UP000184212"/>
    </source>
</evidence>
<accession>A0A1M5TYJ9</accession>